<name>A0A8H5LJ98_9AGAR</name>
<dbReference type="InterPro" id="IPR032816">
    <property type="entry name" value="VTT_dom"/>
</dbReference>
<accession>A0A8H5LJ98</accession>
<protein>
    <recommendedName>
        <fullName evidence="7">VTT domain-containing protein</fullName>
    </recommendedName>
</protein>
<evidence type="ECO:0000256" key="2">
    <source>
        <dbReference type="ARBA" id="ARBA00022692"/>
    </source>
</evidence>
<keyword evidence="9" id="KW-1185">Reference proteome</keyword>
<keyword evidence="4 6" id="KW-0472">Membrane</keyword>
<evidence type="ECO:0000256" key="3">
    <source>
        <dbReference type="ARBA" id="ARBA00022989"/>
    </source>
</evidence>
<comment type="subcellular location">
    <subcellularLocation>
        <location evidence="1">Membrane</location>
        <topology evidence="1">Multi-pass membrane protein</topology>
    </subcellularLocation>
</comment>
<sequence length="397" mass="43584">MRRLFDQQHPNDSMYTLDTVVEADDAASHTSSLLDQNTPATYGATVTTPLPSRTPTSSGRVIFNAALKMAAIFLVSTLLLGGTLWIALPTLQEADRPMLRIPKSFTQLQDLNGLLKKYRDIYPYRIVICYVTTYLFLQAFSLPGSMYLSILGGAVWGVARALPLACCCVATGATLCYLISAALGPALLTLPKWKAVLDKWGDKIRANKENMISFLIVLRIAPLPPHWVVNVVCPHVGIGIVPFWISTFLGILGVTVIHTTIGGGLDEMTSADDFHLISWKNFFGLAAVAVGVMIPVGLRYWFRTEVREEQAGLTEVVGEYRDEEEAGEDRILAVGPPGSGNKKRVLLRREEDFYDDDDDDEDIILEAGPSIPDDSQKLIDVEETVITLVPPSGESSR</sequence>
<comment type="caution">
    <text evidence="8">The sequence shown here is derived from an EMBL/GenBank/DDBJ whole genome shotgun (WGS) entry which is preliminary data.</text>
</comment>
<evidence type="ECO:0000256" key="1">
    <source>
        <dbReference type="ARBA" id="ARBA00004141"/>
    </source>
</evidence>
<comment type="similarity">
    <text evidence="5">Belongs to the TMEM41 family.</text>
</comment>
<dbReference type="AlphaFoldDB" id="A0A8H5LJ98"/>
<dbReference type="InterPro" id="IPR045014">
    <property type="entry name" value="TM41A/B"/>
</dbReference>
<evidence type="ECO:0000313" key="8">
    <source>
        <dbReference type="EMBL" id="KAF5359585.1"/>
    </source>
</evidence>
<feature type="transmembrane region" description="Helical" evidence="6">
    <location>
        <begin position="61"/>
        <end position="88"/>
    </location>
</feature>
<dbReference type="Pfam" id="PF09335">
    <property type="entry name" value="VTT_dom"/>
    <property type="match status" value="1"/>
</dbReference>
<dbReference type="OrthoDB" id="3364966at2759"/>
<dbReference type="GO" id="GO:0005789">
    <property type="term" value="C:endoplasmic reticulum membrane"/>
    <property type="evidence" value="ECO:0007669"/>
    <property type="project" value="TreeGrafter"/>
</dbReference>
<dbReference type="Proteomes" id="UP000559027">
    <property type="component" value="Unassembled WGS sequence"/>
</dbReference>
<dbReference type="PANTHER" id="PTHR43220">
    <property type="match status" value="1"/>
</dbReference>
<feature type="domain" description="VTT" evidence="7">
    <location>
        <begin position="143"/>
        <end position="262"/>
    </location>
</feature>
<evidence type="ECO:0000256" key="4">
    <source>
        <dbReference type="ARBA" id="ARBA00023136"/>
    </source>
</evidence>
<feature type="transmembrane region" description="Helical" evidence="6">
    <location>
        <begin position="161"/>
        <end position="190"/>
    </location>
</feature>
<organism evidence="8 9">
    <name type="scientific">Leucocoprinus leucothites</name>
    <dbReference type="NCBI Taxonomy" id="201217"/>
    <lineage>
        <taxon>Eukaryota</taxon>
        <taxon>Fungi</taxon>
        <taxon>Dikarya</taxon>
        <taxon>Basidiomycota</taxon>
        <taxon>Agaricomycotina</taxon>
        <taxon>Agaricomycetes</taxon>
        <taxon>Agaricomycetidae</taxon>
        <taxon>Agaricales</taxon>
        <taxon>Agaricineae</taxon>
        <taxon>Agaricaceae</taxon>
        <taxon>Leucocoprinus</taxon>
    </lineage>
</organism>
<feature type="transmembrane region" description="Helical" evidence="6">
    <location>
        <begin position="282"/>
        <end position="302"/>
    </location>
</feature>
<proteinExistence type="inferred from homology"/>
<dbReference type="EMBL" id="JAACJO010000004">
    <property type="protein sequence ID" value="KAF5359585.1"/>
    <property type="molecule type" value="Genomic_DNA"/>
</dbReference>
<evidence type="ECO:0000256" key="5">
    <source>
        <dbReference type="ARBA" id="ARBA00025797"/>
    </source>
</evidence>
<feature type="transmembrane region" description="Helical" evidence="6">
    <location>
        <begin position="241"/>
        <end position="261"/>
    </location>
</feature>
<evidence type="ECO:0000313" key="9">
    <source>
        <dbReference type="Proteomes" id="UP000559027"/>
    </source>
</evidence>
<evidence type="ECO:0000256" key="6">
    <source>
        <dbReference type="SAM" id="Phobius"/>
    </source>
</evidence>
<dbReference type="PANTHER" id="PTHR43220:SF18">
    <property type="entry name" value="TRANSMEMBRANE PROTEIN 41B"/>
    <property type="match status" value="1"/>
</dbReference>
<keyword evidence="2 6" id="KW-0812">Transmembrane</keyword>
<reference evidence="8 9" key="1">
    <citation type="journal article" date="2020" name="ISME J.">
        <title>Uncovering the hidden diversity of litter-decomposition mechanisms in mushroom-forming fungi.</title>
        <authorList>
            <person name="Floudas D."/>
            <person name="Bentzer J."/>
            <person name="Ahren D."/>
            <person name="Johansson T."/>
            <person name="Persson P."/>
            <person name="Tunlid A."/>
        </authorList>
    </citation>
    <scope>NUCLEOTIDE SEQUENCE [LARGE SCALE GENOMIC DNA]</scope>
    <source>
        <strain evidence="8 9">CBS 146.42</strain>
    </source>
</reference>
<keyword evidence="3 6" id="KW-1133">Transmembrane helix</keyword>
<evidence type="ECO:0000259" key="7">
    <source>
        <dbReference type="Pfam" id="PF09335"/>
    </source>
</evidence>
<gene>
    <name evidence="8" type="ORF">D9756_003169</name>
</gene>
<dbReference type="GO" id="GO:0000045">
    <property type="term" value="P:autophagosome assembly"/>
    <property type="evidence" value="ECO:0007669"/>
    <property type="project" value="TreeGrafter"/>
</dbReference>
<feature type="transmembrane region" description="Helical" evidence="6">
    <location>
        <begin position="211"/>
        <end position="229"/>
    </location>
</feature>